<reference evidence="10 11" key="1">
    <citation type="journal article" date="2024" name="bioRxiv">
        <title>Comparative genomics of Cryptococcus and Kwoniella reveals pathogenesis evolution and contrasting karyotype dynamics via intercentromeric recombination or chromosome fusion.</title>
        <authorList>
            <person name="Coelho M.A."/>
            <person name="David-Palma M."/>
            <person name="Shea T."/>
            <person name="Bowers K."/>
            <person name="McGinley-Smith S."/>
            <person name="Mohammad A.W."/>
            <person name="Gnirke A."/>
            <person name="Yurkov A.M."/>
            <person name="Nowrousian M."/>
            <person name="Sun S."/>
            <person name="Cuomo C.A."/>
            <person name="Heitman J."/>
        </authorList>
    </citation>
    <scope>NUCLEOTIDE SEQUENCE [LARGE SCALE GENOMIC DNA]</scope>
    <source>
        <strain evidence="10 11">CBS 13917</strain>
    </source>
</reference>
<dbReference type="GeneID" id="92179990"/>
<protein>
    <recommendedName>
        <fullName evidence="4">Mitochondrial zinc maintenance protein 1, mitochondrial</fullName>
    </recommendedName>
</protein>
<evidence type="ECO:0000256" key="5">
    <source>
        <dbReference type="ARBA" id="ARBA00022946"/>
    </source>
</evidence>
<dbReference type="GO" id="GO:0034551">
    <property type="term" value="P:mitochondrial respiratory chain complex III assembly"/>
    <property type="evidence" value="ECO:0007669"/>
    <property type="project" value="InterPro"/>
</dbReference>
<evidence type="ECO:0000256" key="9">
    <source>
        <dbReference type="SAM" id="MobiDB-lite"/>
    </source>
</evidence>
<evidence type="ECO:0000256" key="6">
    <source>
        <dbReference type="ARBA" id="ARBA00023128"/>
    </source>
</evidence>
<name>A0AAW0Z1F3_9TREE</name>
<comment type="subunit">
    <text evidence="3">Interacts with RIP1.</text>
</comment>
<evidence type="ECO:0000256" key="7">
    <source>
        <dbReference type="ARBA" id="ARBA00023186"/>
    </source>
</evidence>
<evidence type="ECO:0000256" key="1">
    <source>
        <dbReference type="ARBA" id="ARBA00004305"/>
    </source>
</evidence>
<feature type="region of interest" description="Disordered" evidence="9">
    <location>
        <begin position="93"/>
        <end position="146"/>
    </location>
</feature>
<keyword evidence="11" id="KW-1185">Reference proteome</keyword>
<organism evidence="10 11">
    <name type="scientific">Kwoniella newhampshirensis</name>
    <dbReference type="NCBI Taxonomy" id="1651941"/>
    <lineage>
        <taxon>Eukaryota</taxon>
        <taxon>Fungi</taxon>
        <taxon>Dikarya</taxon>
        <taxon>Basidiomycota</taxon>
        <taxon>Agaricomycotina</taxon>
        <taxon>Tremellomycetes</taxon>
        <taxon>Tremellales</taxon>
        <taxon>Cryptococcaceae</taxon>
        <taxon>Kwoniella</taxon>
    </lineage>
</organism>
<comment type="subcellular location">
    <subcellularLocation>
        <location evidence="1">Mitochondrion matrix</location>
    </subcellularLocation>
</comment>
<evidence type="ECO:0000256" key="3">
    <source>
        <dbReference type="ARBA" id="ARBA00011589"/>
    </source>
</evidence>
<gene>
    <name evidence="10" type="ORF">IAR55_002732</name>
</gene>
<dbReference type="AlphaFoldDB" id="A0AAW0Z1F3"/>
<dbReference type="CDD" id="cd20267">
    <property type="entry name" value="Complex1_LYR_LYRM7"/>
    <property type="match status" value="1"/>
</dbReference>
<evidence type="ECO:0000256" key="2">
    <source>
        <dbReference type="ARBA" id="ARBA00009949"/>
    </source>
</evidence>
<evidence type="ECO:0000313" key="10">
    <source>
        <dbReference type="EMBL" id="KAK8858505.1"/>
    </source>
</evidence>
<dbReference type="Proteomes" id="UP001388673">
    <property type="component" value="Unassembled WGS sequence"/>
</dbReference>
<sequence length="146" mass="15933">MSAFPASLAPAARSAYRSVLRSARITFQGDPARHLALISALRSTFQSPALSPPIESTPSSTDATAQIGQEEIAKRIEEWKEAAVFLRRNVVQGEEQNDGSWKLRVTKDTELGDNASVKEPPKLPMTPFPNRNRRRCGDGAAAKQTS</sequence>
<accession>A0AAW0Z1F3</accession>
<keyword evidence="6" id="KW-0496">Mitochondrion</keyword>
<keyword evidence="7" id="KW-0143">Chaperone</keyword>
<dbReference type="GO" id="GO:0044183">
    <property type="term" value="F:protein folding chaperone"/>
    <property type="evidence" value="ECO:0007669"/>
    <property type="project" value="TreeGrafter"/>
</dbReference>
<dbReference type="InterPro" id="IPR050435">
    <property type="entry name" value="MZM1/LYRM7"/>
</dbReference>
<dbReference type="InterPro" id="IPR045298">
    <property type="entry name" value="Complex1_LYR_LYRM7"/>
</dbReference>
<dbReference type="RefSeq" id="XP_066803346.1">
    <property type="nucleotide sequence ID" value="XM_066945845.1"/>
</dbReference>
<proteinExistence type="inferred from homology"/>
<evidence type="ECO:0000313" key="11">
    <source>
        <dbReference type="Proteomes" id="UP001388673"/>
    </source>
</evidence>
<dbReference type="KEGG" id="kne:92179990"/>
<keyword evidence="5" id="KW-0809">Transit peptide</keyword>
<dbReference type="EMBL" id="JBCAWK010000005">
    <property type="protein sequence ID" value="KAK8858505.1"/>
    <property type="molecule type" value="Genomic_DNA"/>
</dbReference>
<comment type="function">
    <text evidence="8">Assembly factor required for Rieske Fe-S protein RIP1 incorporation into the cytochrome b-c1 (CIII) complex. Functions as a chaperone, binding to this subunit within the mitochondrial matrix and stabilizing it prior to its translocation and insertion into the late CIII dimeric intermediate within the mitochondrial inner membrane. Modulates the mitochondrial matrix zinc pool.</text>
</comment>
<dbReference type="GO" id="GO:0005759">
    <property type="term" value="C:mitochondrial matrix"/>
    <property type="evidence" value="ECO:0007669"/>
    <property type="project" value="UniProtKB-SubCell"/>
</dbReference>
<dbReference type="PANTHER" id="PTHR46749">
    <property type="entry name" value="COMPLEX III ASSEMBLY FACTOR LYRM7"/>
    <property type="match status" value="1"/>
</dbReference>
<dbReference type="PANTHER" id="PTHR46749:SF1">
    <property type="entry name" value="COMPLEX III ASSEMBLY FACTOR LYRM7"/>
    <property type="match status" value="1"/>
</dbReference>
<comment type="similarity">
    <text evidence="2">Belongs to the complex I LYR family. MZM1 subfamily.</text>
</comment>
<evidence type="ECO:0000256" key="4">
    <source>
        <dbReference type="ARBA" id="ARBA00015108"/>
    </source>
</evidence>
<comment type="caution">
    <text evidence="10">The sequence shown here is derived from an EMBL/GenBank/DDBJ whole genome shotgun (WGS) entry which is preliminary data.</text>
</comment>
<evidence type="ECO:0000256" key="8">
    <source>
        <dbReference type="ARBA" id="ARBA00025268"/>
    </source>
</evidence>